<dbReference type="Proteomes" id="UP000076481">
    <property type="component" value="Unassembled WGS sequence"/>
</dbReference>
<proteinExistence type="predicted"/>
<evidence type="ECO:0000313" key="1">
    <source>
        <dbReference type="EMBL" id="KZK74375.1"/>
    </source>
</evidence>
<comment type="caution">
    <text evidence="1">The sequence shown here is derived from an EMBL/GenBank/DDBJ whole genome shotgun (WGS) entry which is preliminary data.</text>
</comment>
<sequence length="128" mass="14232">MLKLHRVPVVSNAATNTLADADSASRWDLRAFALVVIAFRCRRTCGDAHFLHRLNGQTIEAFGKGWLFIKRRYSSADINPLTYFDKPPLFDETKQAAANLIVLAEIPKVLTQHDSIALAINARANLGE</sequence>
<evidence type="ECO:0000313" key="2">
    <source>
        <dbReference type="Proteomes" id="UP000076481"/>
    </source>
</evidence>
<accession>A0A165LSK4</accession>
<reference evidence="1 2" key="1">
    <citation type="submission" date="2016-03" db="EMBL/GenBank/DDBJ databases">
        <title>Speciation and ecological success in dimly lit waters: horizontal gene transfer in a green sulfur bacteria bloom unveiled by metagenomic assembly.</title>
        <authorList>
            <person name="Llorens-Mares T."/>
            <person name="Liu Z."/>
            <person name="Allen L.Z."/>
            <person name="Rusch D.B."/>
            <person name="Craig M.T."/>
            <person name="Dupont C.L."/>
            <person name="Bryant D.A."/>
            <person name="Casamayor E.O."/>
        </authorList>
    </citation>
    <scope>NUCLEOTIDE SEQUENCE [LARGE SCALE GENOMIC DNA]</scope>
    <source>
        <strain evidence="1">CIII</strain>
    </source>
</reference>
<name>A0A165LSK4_PELLU</name>
<organism evidence="1 2">
    <name type="scientific">Pelodictyon luteolum</name>
    <dbReference type="NCBI Taxonomy" id="1100"/>
    <lineage>
        <taxon>Bacteria</taxon>
        <taxon>Pseudomonadati</taxon>
        <taxon>Chlorobiota</taxon>
        <taxon>Chlorobiia</taxon>
        <taxon>Chlorobiales</taxon>
        <taxon>Chlorobiaceae</taxon>
        <taxon>Chlorobium/Pelodictyon group</taxon>
        <taxon>Pelodictyon</taxon>
    </lineage>
</organism>
<dbReference type="EMBL" id="LVWG01000027">
    <property type="protein sequence ID" value="KZK74375.1"/>
    <property type="molecule type" value="Genomic_DNA"/>
</dbReference>
<protein>
    <submittedName>
        <fullName evidence="1">Uncharacterized protein</fullName>
    </submittedName>
</protein>
<gene>
    <name evidence="1" type="ORF">A3K90_03725</name>
</gene>
<dbReference type="AlphaFoldDB" id="A0A165LSK4"/>